<feature type="transmembrane region" description="Helical" evidence="1">
    <location>
        <begin position="125"/>
        <end position="143"/>
    </location>
</feature>
<keyword evidence="1" id="KW-1133">Transmembrane helix</keyword>
<keyword evidence="1" id="KW-0472">Membrane</keyword>
<dbReference type="PROSITE" id="PS50883">
    <property type="entry name" value="EAL"/>
    <property type="match status" value="1"/>
</dbReference>
<feature type="domain" description="GGDEF" evidence="3">
    <location>
        <begin position="378"/>
        <end position="509"/>
    </location>
</feature>
<keyword evidence="5" id="KW-1185">Reference proteome</keyword>
<sequence length="786" mass="83669">MPPGTPETSPLESPASGSRQTLARVLSLVFSAAVVAACLTWCTLAFSPFAQPVWAVILIIATAIANAVVMHASNRDQLLALTATPAIFLINASPTNLGAVITLWFFGSALGTLVRLRSPARALEVTANMVLGGVVMASCWTILEAQAAPLIILSTVPTAAFFLTRLVISSLRLGVVAGTPLLSAARAITWSRALTMWLLVTAATLGGHGIAWVVGTAAPMTSGVQAKLLGSLLVGLIALTFGTYFEYTRVESRLRGLVRAAKALPWPSEIPVAEQAAEFLEEALPHRVITLTTDPEAPIAVPLPGGFLQAHRTHIQPPLRAEDRELVEAFANIAQSTSDAGTERAKLHHAATRDPLTGLLNYRGFTESVTSLEHLDGSGIAIMYLDLDGFKAINDSHGHGVGNLVLQTVAERLQLVLAPDDIASRVGGDEFVVLLVGLHDAQAAQRTAENIATVVSTPVLAEDAIVLVNASFGLAFTESRSPDVAELLQFADARMYESRGNLAPAAPRDAACPGFQVHDIDELLNAITQAITSGGIDLAYQPIIDTRVEQVVAIEALVRVTHPKLGAIPADIVVHEARRLGLVTDLSTAVLSRALADLEEFGAAGRFPLDLHFNVDVEQITDATFRTALGHFLDATDVTVTLELSETSLHRALESTFEELEELNHSNRLQIALDDFGVAQSTLQSVVDYPLSVLKVDRSLVHDMSDEKSRLVLAALSTLCDGLGIRMVVEGVAEEAQLRALVDVGVSYVQGYYFGAPMSPSALADRFRNYGTTCPECTRLTQSASA</sequence>
<dbReference type="NCBIfam" id="TIGR00254">
    <property type="entry name" value="GGDEF"/>
    <property type="match status" value="1"/>
</dbReference>
<evidence type="ECO:0000259" key="3">
    <source>
        <dbReference type="PROSITE" id="PS50887"/>
    </source>
</evidence>
<dbReference type="PANTHER" id="PTHR33121">
    <property type="entry name" value="CYCLIC DI-GMP PHOSPHODIESTERASE PDEF"/>
    <property type="match status" value="1"/>
</dbReference>
<evidence type="ECO:0000313" key="4">
    <source>
        <dbReference type="EMBL" id="QXT62781.1"/>
    </source>
</evidence>
<dbReference type="PANTHER" id="PTHR33121:SF70">
    <property type="entry name" value="SIGNALING PROTEIN YKOW"/>
    <property type="match status" value="1"/>
</dbReference>
<feature type="domain" description="EAL" evidence="2">
    <location>
        <begin position="520"/>
        <end position="771"/>
    </location>
</feature>
<dbReference type="EMBL" id="CP079216">
    <property type="protein sequence ID" value="QXT62781.1"/>
    <property type="molecule type" value="Genomic_DNA"/>
</dbReference>
<dbReference type="PROSITE" id="PS50887">
    <property type="entry name" value="GGDEF"/>
    <property type="match status" value="1"/>
</dbReference>
<dbReference type="Pfam" id="PF00563">
    <property type="entry name" value="EAL"/>
    <property type="match status" value="1"/>
</dbReference>
<dbReference type="CDD" id="cd01948">
    <property type="entry name" value="EAL"/>
    <property type="match status" value="1"/>
</dbReference>
<organism evidence="4 5">
    <name type="scientific">Tessaracoccus palaemonis</name>
    <dbReference type="NCBI Taxonomy" id="2829499"/>
    <lineage>
        <taxon>Bacteria</taxon>
        <taxon>Bacillati</taxon>
        <taxon>Actinomycetota</taxon>
        <taxon>Actinomycetes</taxon>
        <taxon>Propionibacteriales</taxon>
        <taxon>Propionibacteriaceae</taxon>
        <taxon>Tessaracoccus</taxon>
    </lineage>
</organism>
<gene>
    <name evidence="4" type="ORF">KDB89_13770</name>
</gene>
<protein>
    <submittedName>
        <fullName evidence="4">Bifunctional diguanylate cyclase/phosphodiesterase</fullName>
    </submittedName>
</protein>
<evidence type="ECO:0000313" key="5">
    <source>
        <dbReference type="Proteomes" id="UP000824504"/>
    </source>
</evidence>
<feature type="transmembrane region" description="Helical" evidence="1">
    <location>
        <begin position="150"/>
        <end position="174"/>
    </location>
</feature>
<dbReference type="RefSeq" id="WP_219081983.1">
    <property type="nucleotide sequence ID" value="NZ_CP079216.1"/>
</dbReference>
<dbReference type="InterPro" id="IPR050706">
    <property type="entry name" value="Cyclic-di-GMP_PDE-like"/>
</dbReference>
<proteinExistence type="predicted"/>
<accession>A0ABX8SHC2</accession>
<feature type="transmembrane region" description="Helical" evidence="1">
    <location>
        <begin position="194"/>
        <end position="214"/>
    </location>
</feature>
<dbReference type="SMART" id="SM00052">
    <property type="entry name" value="EAL"/>
    <property type="match status" value="1"/>
</dbReference>
<dbReference type="CDD" id="cd01949">
    <property type="entry name" value="GGDEF"/>
    <property type="match status" value="1"/>
</dbReference>
<dbReference type="InterPro" id="IPR000160">
    <property type="entry name" value="GGDEF_dom"/>
</dbReference>
<dbReference type="SMART" id="SM00267">
    <property type="entry name" value="GGDEF"/>
    <property type="match status" value="1"/>
</dbReference>
<evidence type="ECO:0000256" key="1">
    <source>
        <dbReference type="SAM" id="Phobius"/>
    </source>
</evidence>
<feature type="transmembrane region" description="Helical" evidence="1">
    <location>
        <begin position="226"/>
        <end position="245"/>
    </location>
</feature>
<name>A0ABX8SHC2_9ACTN</name>
<feature type="transmembrane region" description="Helical" evidence="1">
    <location>
        <begin position="78"/>
        <end position="105"/>
    </location>
</feature>
<reference evidence="4 5" key="1">
    <citation type="submission" date="2021-07" db="EMBL/GenBank/DDBJ databases">
        <title>complete genome sequencing of Tessaracoccus sp.J1M15.</title>
        <authorList>
            <person name="Bae J.-W."/>
            <person name="Kim D.-y."/>
        </authorList>
    </citation>
    <scope>NUCLEOTIDE SEQUENCE [LARGE SCALE GENOMIC DNA]</scope>
    <source>
        <strain evidence="4 5">J1M15</strain>
    </source>
</reference>
<keyword evidence="1" id="KW-0812">Transmembrane</keyword>
<feature type="transmembrane region" description="Helical" evidence="1">
    <location>
        <begin position="52"/>
        <end position="71"/>
    </location>
</feature>
<dbReference type="Pfam" id="PF00990">
    <property type="entry name" value="GGDEF"/>
    <property type="match status" value="1"/>
</dbReference>
<dbReference type="Proteomes" id="UP000824504">
    <property type="component" value="Chromosome"/>
</dbReference>
<evidence type="ECO:0000259" key="2">
    <source>
        <dbReference type="PROSITE" id="PS50883"/>
    </source>
</evidence>
<dbReference type="InterPro" id="IPR001633">
    <property type="entry name" value="EAL_dom"/>
</dbReference>
<feature type="transmembrane region" description="Helical" evidence="1">
    <location>
        <begin position="25"/>
        <end position="46"/>
    </location>
</feature>